<dbReference type="Gene3D" id="3.20.20.80">
    <property type="entry name" value="Glycosidases"/>
    <property type="match status" value="1"/>
</dbReference>
<protein>
    <submittedName>
        <fullName evidence="1">Polysaccharide biosynthesis protein</fullName>
    </submittedName>
</protein>
<accession>E4RQ90</accession>
<dbReference type="STRING" id="649349.Lbys_1758"/>
<dbReference type="KEGG" id="lby:Lbys_1758"/>
<gene>
    <name evidence="1" type="ordered locus">Lbys_1758</name>
</gene>
<dbReference type="eggNOG" id="COG0457">
    <property type="taxonomic scope" value="Bacteria"/>
</dbReference>
<dbReference type="HOGENOM" id="CLU_038570_0_0_10"/>
<dbReference type="PANTHER" id="PTHR41244">
    <property type="entry name" value="RHAMNAN SYNTHESIS F"/>
    <property type="match status" value="1"/>
</dbReference>
<dbReference type="RefSeq" id="WP_013408514.1">
    <property type="nucleotide sequence ID" value="NC_014655.1"/>
</dbReference>
<evidence type="ECO:0000313" key="1">
    <source>
        <dbReference type="EMBL" id="ADQ17465.1"/>
    </source>
</evidence>
<dbReference type="AlphaFoldDB" id="E4RQ90"/>
<dbReference type="EMBL" id="CP002305">
    <property type="protein sequence ID" value="ADQ17465.1"/>
    <property type="molecule type" value="Genomic_DNA"/>
</dbReference>
<sequence length="380" mass="44980">MSGNPLIFSAKFAPQIRAERVQNNKKIRALAVVLPQFHPFPENDEWWGKGFTEWTNTVKARPRYKGHYQPQLPADLGFYDMRLLQTLCDQANLAKEYGLYGFCYYHYWFNGKMLMERPLQEILKSDRPDFPFMLAWANENWSRRWDGKDKEVLIEQKYSLEDHRQHATYLCQKVFSDPRYIKIGGKPFFLFYNTHIIPDLPEAVKIWREVARENGFDDLYLGGIITSSEFEVNAQEVGLDLVIDWQPDWSHLKIIPGLIQRIKNKLGWGQTYRKIDYAEVVQRMKSKPSFTQKHFKALVPGWDNSARRKNDAFIMHDATPELYEDWLDHTCKTTTIYSEEENFLFINAWNEWAEGNHLEPDKKWGRAFLETTKKILSKYA</sequence>
<organism evidence="1 2">
    <name type="scientific">Leadbetterella byssophila (strain DSM 17132 / JCM 16389 / KACC 11308 / NBRC 106382 / 4M15)</name>
    <dbReference type="NCBI Taxonomy" id="649349"/>
    <lineage>
        <taxon>Bacteria</taxon>
        <taxon>Pseudomonadati</taxon>
        <taxon>Bacteroidota</taxon>
        <taxon>Cytophagia</taxon>
        <taxon>Cytophagales</taxon>
        <taxon>Leadbetterellaceae</taxon>
        <taxon>Leadbetterella</taxon>
    </lineage>
</organism>
<reference evidence="1 2" key="2">
    <citation type="journal article" date="2011" name="Stand. Genomic Sci.">
        <title>Complete genome sequence of Leadbetterella byssophila type strain (4M15).</title>
        <authorList>
            <person name="Abt B."/>
            <person name="Teshima H."/>
            <person name="Lucas S."/>
            <person name="Lapidus A."/>
            <person name="Del Rio T.G."/>
            <person name="Nolan M."/>
            <person name="Tice H."/>
            <person name="Cheng J.F."/>
            <person name="Pitluck S."/>
            <person name="Liolios K."/>
            <person name="Pagani I."/>
            <person name="Ivanova N."/>
            <person name="Mavromatis K."/>
            <person name="Pati A."/>
            <person name="Tapia R."/>
            <person name="Han C."/>
            <person name="Goodwin L."/>
            <person name="Chen A."/>
            <person name="Palaniappan K."/>
            <person name="Land M."/>
            <person name="Hauser L."/>
            <person name="Chang Y.J."/>
            <person name="Jeffries C.D."/>
            <person name="Rohde M."/>
            <person name="Goker M."/>
            <person name="Tindall B.J."/>
            <person name="Detter J.C."/>
            <person name="Woyke T."/>
            <person name="Bristow J."/>
            <person name="Eisen J.A."/>
            <person name="Markowitz V."/>
            <person name="Hugenholtz P."/>
            <person name="Klenk H.P."/>
            <person name="Kyrpides N.C."/>
        </authorList>
    </citation>
    <scope>NUCLEOTIDE SEQUENCE [LARGE SCALE GENOMIC DNA]</scope>
    <source>
        <strain evidence="2">DSM 17132 / JCM 16389 / KACC 11308 / NBRC 106382 / 4M15</strain>
    </source>
</reference>
<reference key="1">
    <citation type="submission" date="2010-11" db="EMBL/GenBank/DDBJ databases">
        <title>The complete genome of Leadbetterella byssophila DSM 17132.</title>
        <authorList>
            <consortium name="US DOE Joint Genome Institute (JGI-PGF)"/>
            <person name="Lucas S."/>
            <person name="Copeland A."/>
            <person name="Lapidus A."/>
            <person name="Glavina del Rio T."/>
            <person name="Dalin E."/>
            <person name="Tice H."/>
            <person name="Bruce D."/>
            <person name="Goodwin L."/>
            <person name="Pitluck S."/>
            <person name="Kyrpides N."/>
            <person name="Mavromatis K."/>
            <person name="Ivanova N."/>
            <person name="Teshima H."/>
            <person name="Brettin T."/>
            <person name="Detter J.C."/>
            <person name="Han C."/>
            <person name="Tapia R."/>
            <person name="Land M."/>
            <person name="Hauser L."/>
            <person name="Markowitz V."/>
            <person name="Cheng J.-F."/>
            <person name="Hugenholtz P."/>
            <person name="Woyke T."/>
            <person name="Wu D."/>
            <person name="Tindall B."/>
            <person name="Pomrenke H.G."/>
            <person name="Brambilla E."/>
            <person name="Klenk H.-P."/>
            <person name="Eisen J.A."/>
        </authorList>
    </citation>
    <scope>NUCLEOTIDE SEQUENCE [LARGE SCALE GENOMIC DNA]</scope>
    <source>
        <strain>DSM 17132</strain>
    </source>
</reference>
<keyword evidence="2" id="KW-1185">Reference proteome</keyword>
<dbReference type="InterPro" id="IPR032719">
    <property type="entry name" value="WbsX"/>
</dbReference>
<proteinExistence type="predicted"/>
<evidence type="ECO:0000313" key="2">
    <source>
        <dbReference type="Proteomes" id="UP000007435"/>
    </source>
</evidence>
<name>E4RQ90_LEAB4</name>
<dbReference type="CDD" id="cd11579">
    <property type="entry name" value="Glyco_tran_WbsX"/>
    <property type="match status" value="1"/>
</dbReference>
<dbReference type="PANTHER" id="PTHR41244:SF1">
    <property type="entry name" value="GLYCOSYLTRANSFERASE"/>
    <property type="match status" value="1"/>
</dbReference>
<dbReference type="Pfam" id="PF14307">
    <property type="entry name" value="Glyco_tran_WbsX"/>
    <property type="match status" value="1"/>
</dbReference>
<dbReference type="Proteomes" id="UP000007435">
    <property type="component" value="Chromosome"/>
</dbReference>